<gene>
    <name evidence="7" type="ORF">SAMN03080601_00254</name>
</gene>
<dbReference type="GO" id="GO:0016491">
    <property type="term" value="F:oxidoreductase activity"/>
    <property type="evidence" value="ECO:0007669"/>
    <property type="project" value="InterPro"/>
</dbReference>
<evidence type="ECO:0000256" key="4">
    <source>
        <dbReference type="ARBA" id="ARBA00023284"/>
    </source>
</evidence>
<accession>A0A1T5AGI0</accession>
<dbReference type="AlphaFoldDB" id="A0A1T5AGI0"/>
<dbReference type="InterPro" id="IPR013740">
    <property type="entry name" value="Redoxin"/>
</dbReference>
<dbReference type="PANTHER" id="PTHR42852">
    <property type="entry name" value="THIOL:DISULFIDE INTERCHANGE PROTEIN DSBE"/>
    <property type="match status" value="1"/>
</dbReference>
<dbReference type="KEGG" id="asx:CDL62_05920"/>
<dbReference type="GO" id="GO:0017004">
    <property type="term" value="P:cytochrome complex assembly"/>
    <property type="evidence" value="ECO:0007669"/>
    <property type="project" value="UniProtKB-KW"/>
</dbReference>
<keyword evidence="5" id="KW-0732">Signal</keyword>
<proteinExistence type="predicted"/>
<name>A0A1T5AGI0_9BACT</name>
<protein>
    <submittedName>
        <fullName evidence="7">Thiol-disulfide isomerase or thioredoxin</fullName>
    </submittedName>
</protein>
<dbReference type="PROSITE" id="PS51352">
    <property type="entry name" value="THIOREDOXIN_2"/>
    <property type="match status" value="1"/>
</dbReference>
<evidence type="ECO:0000259" key="6">
    <source>
        <dbReference type="PROSITE" id="PS51352"/>
    </source>
</evidence>
<dbReference type="InterPro" id="IPR013766">
    <property type="entry name" value="Thioredoxin_domain"/>
</dbReference>
<dbReference type="GO" id="GO:0016853">
    <property type="term" value="F:isomerase activity"/>
    <property type="evidence" value="ECO:0007669"/>
    <property type="project" value="UniProtKB-KW"/>
</dbReference>
<dbReference type="CDD" id="cd02966">
    <property type="entry name" value="TlpA_like_family"/>
    <property type="match status" value="1"/>
</dbReference>
<evidence type="ECO:0000256" key="5">
    <source>
        <dbReference type="SAM" id="SignalP"/>
    </source>
</evidence>
<comment type="subcellular location">
    <subcellularLocation>
        <location evidence="1">Cell envelope</location>
    </subcellularLocation>
</comment>
<feature type="chain" id="PRO_5013092147" evidence="5">
    <location>
        <begin position="20"/>
        <end position="796"/>
    </location>
</feature>
<evidence type="ECO:0000256" key="3">
    <source>
        <dbReference type="ARBA" id="ARBA00023157"/>
    </source>
</evidence>
<keyword evidence="2" id="KW-0201">Cytochrome c-type biogenesis</keyword>
<keyword evidence="8" id="KW-1185">Reference proteome</keyword>
<dbReference type="Gene3D" id="3.40.30.10">
    <property type="entry name" value="Glutaredoxin"/>
    <property type="match status" value="1"/>
</dbReference>
<keyword evidence="3" id="KW-1015">Disulfide bond</keyword>
<dbReference type="InterPro" id="IPR050553">
    <property type="entry name" value="Thioredoxin_ResA/DsbE_sf"/>
</dbReference>
<evidence type="ECO:0000313" key="8">
    <source>
        <dbReference type="Proteomes" id="UP000191055"/>
    </source>
</evidence>
<dbReference type="InterPro" id="IPR036249">
    <property type="entry name" value="Thioredoxin-like_sf"/>
</dbReference>
<organism evidence="7 8">
    <name type="scientific">Alkalitalea saponilacus</name>
    <dbReference type="NCBI Taxonomy" id="889453"/>
    <lineage>
        <taxon>Bacteria</taxon>
        <taxon>Pseudomonadati</taxon>
        <taxon>Bacteroidota</taxon>
        <taxon>Bacteroidia</taxon>
        <taxon>Marinilabiliales</taxon>
        <taxon>Marinilabiliaceae</taxon>
        <taxon>Alkalitalea</taxon>
    </lineage>
</organism>
<keyword evidence="7" id="KW-0413">Isomerase</keyword>
<evidence type="ECO:0000313" key="7">
    <source>
        <dbReference type="EMBL" id="SKB34010.1"/>
    </source>
</evidence>
<dbReference type="PANTHER" id="PTHR42852:SF6">
    <property type="entry name" value="THIOL:DISULFIDE INTERCHANGE PROTEIN DSBE"/>
    <property type="match status" value="1"/>
</dbReference>
<evidence type="ECO:0000256" key="2">
    <source>
        <dbReference type="ARBA" id="ARBA00022748"/>
    </source>
</evidence>
<feature type="signal peptide" evidence="5">
    <location>
        <begin position="1"/>
        <end position="19"/>
    </location>
</feature>
<dbReference type="Pfam" id="PF08534">
    <property type="entry name" value="Redoxin"/>
    <property type="match status" value="1"/>
</dbReference>
<evidence type="ECO:0000256" key="1">
    <source>
        <dbReference type="ARBA" id="ARBA00004196"/>
    </source>
</evidence>
<keyword evidence="4" id="KW-0676">Redox-active center</keyword>
<dbReference type="RefSeq" id="WP_079556034.1">
    <property type="nucleotide sequence ID" value="NZ_CP021904.1"/>
</dbReference>
<dbReference type="OrthoDB" id="1096670at2"/>
<reference evidence="7 8" key="1">
    <citation type="submission" date="2017-02" db="EMBL/GenBank/DDBJ databases">
        <authorList>
            <person name="Peterson S.W."/>
        </authorList>
    </citation>
    <scope>NUCLEOTIDE SEQUENCE [LARGE SCALE GENOMIC DNA]</scope>
    <source>
        <strain evidence="7 8">DSM 24412</strain>
    </source>
</reference>
<dbReference type="EMBL" id="FUYV01000001">
    <property type="protein sequence ID" value="SKB34010.1"/>
    <property type="molecule type" value="Genomic_DNA"/>
</dbReference>
<feature type="domain" description="Thioredoxin" evidence="6">
    <location>
        <begin position="652"/>
        <end position="796"/>
    </location>
</feature>
<dbReference type="STRING" id="889453.SAMN03080601_00254"/>
<dbReference type="SUPFAM" id="SSF52833">
    <property type="entry name" value="Thioredoxin-like"/>
    <property type="match status" value="1"/>
</dbReference>
<dbReference type="GO" id="GO:0030313">
    <property type="term" value="C:cell envelope"/>
    <property type="evidence" value="ECO:0007669"/>
    <property type="project" value="UniProtKB-SubCell"/>
</dbReference>
<sequence length="796" mass="92373">MKLALTLLGMLCFVATLHAQTVIENPSVGGANVPYAKIERVTLTDTATIIDFKTEFIPGWWIRVNDDKTFITDSSGGDELYVKAAEGLILNEQHWTPESGVNIYSLIFPPLNKDVESFDLIGESWRFFDIRICADNNDLLNFPEWVRGNWLASDGSNNWKYGFYKDCVIYDNTIWRDVEFEEDGDQLKIILKKDDKKVNLFAQNAGDQLLKIGESKDHVALVSRKETRVSSYTIPNNHPYSEPLLDNGIAVYQGYIEGYHPKMGETGVVYVNNLLTSEQESHIVLIKKDGTFSVELPLMHPQSIFIRLLDVNEVVFLEPGKTLTHFIRLSEYTNYRRNYQEFANRKRQSLFMGDLARTNSDLALMSPINYVDHGHLRDRIHEMSPDEYYQYYMNAMNNEMANMQRLNQTTDLCAKALQIMNMEIPMRIVSGLLEYNWMKESAYRRVHDIPREQREIDLEPHFFTPEDFEFLHNYDLNTQLSLIVYSYYIFLNRVGYYQGPSNESERRVMTYLLDVLEDANVALSDEELALVEKLMACSDDDCLNDVVQADSLLWEEFYAKNEEHVQKAVMQYIVTNENEDRNKAIEQLFGISGGLFGDLMLSQRQNQIMKSRMQPMSDQDRELVETEIETPFIREYILAQSDRLVREIEETMLANKSKTGYVINKTPEGKGEALFDAIMENYKGKLVYVDFWATWCGPCRSGMERIKPLKEELADEDIVFVYITNPSSPESTWELMIPDVKGEHYRVTQDEWNYFSSMFGISGIPHYLLVDREGNVVRNKIYKNNEALKTLFNEYL</sequence>
<dbReference type="Proteomes" id="UP000191055">
    <property type="component" value="Unassembled WGS sequence"/>
</dbReference>